<dbReference type="EMBL" id="AGJL01000021">
    <property type="protein sequence ID" value="EHP86699.1"/>
    <property type="molecule type" value="Genomic_DNA"/>
</dbReference>
<dbReference type="STRING" id="647171.MetfoDRAFT_0987"/>
<proteinExistence type="predicted"/>
<organism evidence="1 2">
    <name type="scientific">Methanotorris formicicus Mc-S-70</name>
    <dbReference type="NCBI Taxonomy" id="647171"/>
    <lineage>
        <taxon>Archaea</taxon>
        <taxon>Methanobacteriati</taxon>
        <taxon>Methanobacteriota</taxon>
        <taxon>Methanomada group</taxon>
        <taxon>Methanococci</taxon>
        <taxon>Methanococcales</taxon>
        <taxon>Methanocaldococcaceae</taxon>
        <taxon>Methanotorris</taxon>
    </lineage>
</organism>
<name>H1KYW4_9EURY</name>
<dbReference type="OrthoDB" id="62339at2157"/>
<gene>
    <name evidence="1" type="ORF">MetfoDRAFT_0987</name>
</gene>
<protein>
    <submittedName>
        <fullName evidence="1">Uncharacterized protein</fullName>
    </submittedName>
</protein>
<keyword evidence="2" id="KW-1185">Reference proteome</keyword>
<dbReference type="PATRIC" id="fig|647171.4.peg.966"/>
<comment type="caution">
    <text evidence="1">The sequence shown here is derived from an EMBL/GenBank/DDBJ whole genome shotgun (WGS) entry which is preliminary data.</text>
</comment>
<accession>H1KYW4</accession>
<evidence type="ECO:0000313" key="1">
    <source>
        <dbReference type="EMBL" id="EHP86699.1"/>
    </source>
</evidence>
<evidence type="ECO:0000313" key="2">
    <source>
        <dbReference type="Proteomes" id="UP000003706"/>
    </source>
</evidence>
<dbReference type="Proteomes" id="UP000003706">
    <property type="component" value="Unassembled WGS sequence"/>
</dbReference>
<reference evidence="1 2" key="1">
    <citation type="submission" date="2011-09" db="EMBL/GenBank/DDBJ databases">
        <title>The draft genome of Methanotorris formicicus Mc-S-70.</title>
        <authorList>
            <consortium name="US DOE Joint Genome Institute (JGI-PGF)"/>
            <person name="Lucas S."/>
            <person name="Han J."/>
            <person name="Lapidus A."/>
            <person name="Cheng J.-F."/>
            <person name="Goodwin L."/>
            <person name="Pitluck S."/>
            <person name="Peters L."/>
            <person name="Land M.L."/>
            <person name="Hauser L."/>
            <person name="Sieprawska-Lupa M."/>
            <person name="Takai K."/>
            <person name="Miyazaki J."/>
            <person name="Whitman W."/>
            <person name="Woyke T.J."/>
        </authorList>
    </citation>
    <scope>NUCLEOTIDE SEQUENCE [LARGE SCALE GENOMIC DNA]</scope>
    <source>
        <strain evidence="1 2">Mc-S-70</strain>
    </source>
</reference>
<dbReference type="AlphaFoldDB" id="H1KYW4"/>
<sequence length="128" mass="15236">MKYIRAKSKEDLIKKIKETEMEDNEIYINQELNRDVVIELLENWEIEKIYLPKSKYQRTSKKIINALKEIGIEVESIDVRCGRPTDVDKIIKKYMDKHPKEISKITGIPLKTVEYHYYKLKKADSGFK</sequence>
<dbReference type="RefSeq" id="WP_007044422.1">
    <property type="nucleotide sequence ID" value="NZ_AGJL01000021.1"/>
</dbReference>